<dbReference type="InterPro" id="IPR036770">
    <property type="entry name" value="Ankyrin_rpt-contain_sf"/>
</dbReference>
<dbReference type="PANTHER" id="PTHR24179">
    <property type="entry name" value="PROTEIN PHOSPHATASE 1 REGULATORY SUBUNIT 12"/>
    <property type="match status" value="1"/>
</dbReference>
<proteinExistence type="inferred from homology"/>
<gene>
    <name evidence="5" type="ORF">HDID_LOCUS4334</name>
</gene>
<name>A0A0R3SHC1_HYMDI</name>
<feature type="repeat" description="ANK" evidence="4">
    <location>
        <begin position="73"/>
        <end position="105"/>
    </location>
</feature>
<comment type="similarity">
    <text evidence="3">Belongs to the NRARP family.</text>
</comment>
<dbReference type="PROSITE" id="PS50088">
    <property type="entry name" value="ANK_REPEAT"/>
    <property type="match status" value="2"/>
</dbReference>
<dbReference type="WBParaSite" id="HDID_0000433601-mRNA-1">
    <property type="protein sequence ID" value="HDID_0000433601-mRNA-1"/>
    <property type="gene ID" value="HDID_0000433601"/>
</dbReference>
<keyword evidence="2" id="KW-0677">Repeat</keyword>
<dbReference type="InterPro" id="IPR002110">
    <property type="entry name" value="Ankyrin_rpt"/>
</dbReference>
<evidence type="ECO:0000256" key="4">
    <source>
        <dbReference type="PROSITE-ProRule" id="PRU00023"/>
    </source>
</evidence>
<accession>A0A0R3SHC1</accession>
<evidence type="ECO:0000313" key="5">
    <source>
        <dbReference type="EMBL" id="VDL47545.1"/>
    </source>
</evidence>
<dbReference type="EMBL" id="UYSG01001618">
    <property type="protein sequence ID" value="VDL47545.1"/>
    <property type="molecule type" value="Genomic_DNA"/>
</dbReference>
<keyword evidence="1" id="KW-0217">Developmental protein</keyword>
<organism evidence="7">
    <name type="scientific">Hymenolepis diminuta</name>
    <name type="common">Rat tapeworm</name>
    <dbReference type="NCBI Taxonomy" id="6216"/>
    <lineage>
        <taxon>Eukaryota</taxon>
        <taxon>Metazoa</taxon>
        <taxon>Spiralia</taxon>
        <taxon>Lophotrochozoa</taxon>
        <taxon>Platyhelminthes</taxon>
        <taxon>Cestoda</taxon>
        <taxon>Eucestoda</taxon>
        <taxon>Cyclophyllidea</taxon>
        <taxon>Hymenolepididae</taxon>
        <taxon>Hymenolepis</taxon>
    </lineage>
</organism>
<dbReference type="PANTHER" id="PTHR24179:SF21">
    <property type="entry name" value="MYOSIN BINDING SUBUNIT, ISOFORM O"/>
    <property type="match status" value="1"/>
</dbReference>
<dbReference type="GO" id="GO:0004857">
    <property type="term" value="F:enzyme inhibitor activity"/>
    <property type="evidence" value="ECO:0007669"/>
    <property type="project" value="TreeGrafter"/>
</dbReference>
<dbReference type="Pfam" id="PF12796">
    <property type="entry name" value="Ank_2"/>
    <property type="match status" value="1"/>
</dbReference>
<dbReference type="OrthoDB" id="19014at2759"/>
<dbReference type="AlphaFoldDB" id="A0A0R3SHC1"/>
<dbReference type="PROSITE" id="PS50297">
    <property type="entry name" value="ANK_REP_REGION"/>
    <property type="match status" value="1"/>
</dbReference>
<dbReference type="SUPFAM" id="SSF48403">
    <property type="entry name" value="Ankyrin repeat"/>
    <property type="match status" value="1"/>
</dbReference>
<evidence type="ECO:0000313" key="7">
    <source>
        <dbReference type="WBParaSite" id="HDID_0000433601-mRNA-1"/>
    </source>
</evidence>
<reference evidence="7" key="1">
    <citation type="submission" date="2017-02" db="UniProtKB">
        <authorList>
            <consortium name="WormBaseParasite"/>
        </authorList>
    </citation>
    <scope>IDENTIFICATION</scope>
</reference>
<sequence length="135" mass="14879">MLACSSLNTANRRQQIESWEASEMNKEIVTPRPPERVNFPIDVQFHAACKNADLDEVKALLANGVDINVTNVDGLTVLHQACIDENYDVVQFLLSNNADVNAQDNEGWTPLHACASCAYPELANTGSRIICACFR</sequence>
<dbReference type="SMART" id="SM00248">
    <property type="entry name" value="ANK"/>
    <property type="match status" value="2"/>
</dbReference>
<evidence type="ECO:0000256" key="1">
    <source>
        <dbReference type="ARBA" id="ARBA00022473"/>
    </source>
</evidence>
<evidence type="ECO:0000313" key="6">
    <source>
        <dbReference type="Proteomes" id="UP000274504"/>
    </source>
</evidence>
<dbReference type="Proteomes" id="UP000274504">
    <property type="component" value="Unassembled WGS sequence"/>
</dbReference>
<protein>
    <submittedName>
        <fullName evidence="7">ANK_REP_REGION domain-containing protein</fullName>
    </submittedName>
</protein>
<feature type="repeat" description="ANK" evidence="4">
    <location>
        <begin position="45"/>
        <end position="72"/>
    </location>
</feature>
<dbReference type="GO" id="GO:0005737">
    <property type="term" value="C:cytoplasm"/>
    <property type="evidence" value="ECO:0007669"/>
    <property type="project" value="TreeGrafter"/>
</dbReference>
<dbReference type="Gene3D" id="1.25.40.20">
    <property type="entry name" value="Ankyrin repeat-containing domain"/>
    <property type="match status" value="1"/>
</dbReference>
<reference evidence="5 6" key="2">
    <citation type="submission" date="2018-11" db="EMBL/GenBank/DDBJ databases">
        <authorList>
            <consortium name="Pathogen Informatics"/>
        </authorList>
    </citation>
    <scope>NUCLEOTIDE SEQUENCE [LARGE SCALE GENOMIC DNA]</scope>
</reference>
<evidence type="ECO:0000256" key="3">
    <source>
        <dbReference type="ARBA" id="ARBA00038386"/>
    </source>
</evidence>
<dbReference type="STRING" id="6216.A0A0R3SHC1"/>
<dbReference type="InterPro" id="IPR051226">
    <property type="entry name" value="PP1_Regulatory_Subunit"/>
</dbReference>
<evidence type="ECO:0000256" key="2">
    <source>
        <dbReference type="ARBA" id="ARBA00022737"/>
    </source>
</evidence>
<keyword evidence="4" id="KW-0040">ANK repeat</keyword>
<dbReference type="GO" id="GO:0019208">
    <property type="term" value="F:phosphatase regulator activity"/>
    <property type="evidence" value="ECO:0007669"/>
    <property type="project" value="TreeGrafter"/>
</dbReference>